<name>A0ABV0B6G8_9SPHN</name>
<dbReference type="Proteomes" id="UP001427805">
    <property type="component" value="Unassembled WGS sequence"/>
</dbReference>
<dbReference type="EMBL" id="JBDIZK010000002">
    <property type="protein sequence ID" value="MEN3746286.1"/>
    <property type="molecule type" value="Genomic_DNA"/>
</dbReference>
<dbReference type="SUPFAM" id="SSF109854">
    <property type="entry name" value="DinB/YfiT-like putative metalloenzymes"/>
    <property type="match status" value="1"/>
</dbReference>
<gene>
    <name evidence="1" type="ORF">TPR58_03840</name>
</gene>
<dbReference type="PANTHER" id="PTHR36922">
    <property type="entry name" value="BLL2446 PROTEIN"/>
    <property type="match status" value="1"/>
</dbReference>
<dbReference type="InterPro" id="IPR018531">
    <property type="entry name" value="DUF1993"/>
</dbReference>
<sequence>MATELYDLTIPVFLRGFDAMSTLLEKGRAHADDCGIPHERLLEARLYEDMGPLTSQVQRASDAAKFAAVRLGQIENVAMPDEEKSFDELQARIARTVEFLKSVEPAAMNGREDADVELKTPKKSFTFKGRAYALQFALPNFYFHLTTAYAILRMKGVPVGKMDYLGGI</sequence>
<evidence type="ECO:0000313" key="1">
    <source>
        <dbReference type="EMBL" id="MEN3746286.1"/>
    </source>
</evidence>
<dbReference type="InterPro" id="IPR034660">
    <property type="entry name" value="DinB/YfiT-like"/>
</dbReference>
<dbReference type="PANTHER" id="PTHR36922:SF1">
    <property type="entry name" value="DUF1993 DOMAIN-CONTAINING PROTEIN"/>
    <property type="match status" value="1"/>
</dbReference>
<dbReference type="RefSeq" id="WP_346245291.1">
    <property type="nucleotide sequence ID" value="NZ_JBDIZK010000002.1"/>
</dbReference>
<evidence type="ECO:0000313" key="2">
    <source>
        <dbReference type="Proteomes" id="UP001427805"/>
    </source>
</evidence>
<keyword evidence="2" id="KW-1185">Reference proteome</keyword>
<accession>A0ABV0B6G8</accession>
<reference evidence="1 2" key="1">
    <citation type="submission" date="2024-05" db="EMBL/GenBank/DDBJ databases">
        <title>Sphingomonas sp. HF-S3 16S ribosomal RNA gene Genome sequencing and assembly.</title>
        <authorList>
            <person name="Lee H."/>
        </authorList>
    </citation>
    <scope>NUCLEOTIDE SEQUENCE [LARGE SCALE GENOMIC DNA]</scope>
    <source>
        <strain evidence="1 2">HF-S3</strain>
    </source>
</reference>
<organism evidence="1 2">
    <name type="scientific">Sphingomonas rustica</name>
    <dbReference type="NCBI Taxonomy" id="3103142"/>
    <lineage>
        <taxon>Bacteria</taxon>
        <taxon>Pseudomonadati</taxon>
        <taxon>Pseudomonadota</taxon>
        <taxon>Alphaproteobacteria</taxon>
        <taxon>Sphingomonadales</taxon>
        <taxon>Sphingomonadaceae</taxon>
        <taxon>Sphingomonas</taxon>
    </lineage>
</organism>
<dbReference type="Gene3D" id="1.20.120.450">
    <property type="entry name" value="dinb family like domain"/>
    <property type="match status" value="1"/>
</dbReference>
<dbReference type="Pfam" id="PF09351">
    <property type="entry name" value="DUF1993"/>
    <property type="match status" value="1"/>
</dbReference>
<proteinExistence type="predicted"/>
<protein>
    <submittedName>
        <fullName evidence="1">DUF1993 domain-containing protein</fullName>
    </submittedName>
</protein>
<comment type="caution">
    <text evidence="1">The sequence shown here is derived from an EMBL/GenBank/DDBJ whole genome shotgun (WGS) entry which is preliminary data.</text>
</comment>